<dbReference type="PIRSF" id="PIRSF017215">
    <property type="entry name" value="ESCRT2_Vps22"/>
    <property type="match status" value="1"/>
</dbReference>
<keyword evidence="8" id="KW-0472">Membrane</keyword>
<dbReference type="GO" id="GO:0000814">
    <property type="term" value="C:ESCRT II complex"/>
    <property type="evidence" value="ECO:0007669"/>
    <property type="project" value="UniProtKB-UniRule"/>
</dbReference>
<evidence type="ECO:0000256" key="3">
    <source>
        <dbReference type="ARBA" id="ARBA00009834"/>
    </source>
</evidence>
<evidence type="ECO:0000256" key="7">
    <source>
        <dbReference type="ARBA" id="ARBA00022927"/>
    </source>
</evidence>
<dbReference type="GO" id="GO:0000122">
    <property type="term" value="P:negative regulation of transcription by RNA polymerase II"/>
    <property type="evidence" value="ECO:0007669"/>
    <property type="project" value="EnsemblFungi"/>
</dbReference>
<dbReference type="InterPro" id="IPR016689">
    <property type="entry name" value="ESCRT-2_cplx_Snf8"/>
</dbReference>
<dbReference type="GO" id="GO:0043328">
    <property type="term" value="P:protein transport to vacuole involved in ubiquitin-dependent protein catabolic process via the multivesicular body sorting pathway"/>
    <property type="evidence" value="ECO:0007669"/>
    <property type="project" value="EnsemblFungi"/>
</dbReference>
<evidence type="ECO:0000313" key="11">
    <source>
        <dbReference type="Proteomes" id="UP000095009"/>
    </source>
</evidence>
<evidence type="ECO:0000313" key="10">
    <source>
        <dbReference type="EMBL" id="ODQ66719.1"/>
    </source>
</evidence>
<comment type="subunit">
    <text evidence="9">Component of the endosomal sorting complex required for transport II (ESCRT-II).</text>
</comment>
<evidence type="ECO:0000256" key="9">
    <source>
        <dbReference type="PIRNR" id="PIRNR017215"/>
    </source>
</evidence>
<dbReference type="InterPro" id="IPR036390">
    <property type="entry name" value="WH_DNA-bd_sf"/>
</dbReference>
<dbReference type="AlphaFoldDB" id="A0A1E3PMR6"/>
<evidence type="ECO:0000256" key="4">
    <source>
        <dbReference type="ARBA" id="ARBA00022448"/>
    </source>
</evidence>
<dbReference type="GO" id="GO:0000742">
    <property type="term" value="P:karyogamy involved in conjugation with cellular fusion"/>
    <property type="evidence" value="ECO:0007669"/>
    <property type="project" value="EnsemblFungi"/>
</dbReference>
<organism evidence="10 11">
    <name type="scientific">Nadsonia fulvescens var. elongata DSM 6958</name>
    <dbReference type="NCBI Taxonomy" id="857566"/>
    <lineage>
        <taxon>Eukaryota</taxon>
        <taxon>Fungi</taxon>
        <taxon>Dikarya</taxon>
        <taxon>Ascomycota</taxon>
        <taxon>Saccharomycotina</taxon>
        <taxon>Dipodascomycetes</taxon>
        <taxon>Dipodascales</taxon>
        <taxon>Dipodascales incertae sedis</taxon>
        <taxon>Nadsonia</taxon>
    </lineage>
</organism>
<evidence type="ECO:0000256" key="8">
    <source>
        <dbReference type="ARBA" id="ARBA00023136"/>
    </source>
</evidence>
<dbReference type="InterPro" id="IPR036388">
    <property type="entry name" value="WH-like_DNA-bd_sf"/>
</dbReference>
<name>A0A1E3PMR6_9ASCO</name>
<evidence type="ECO:0000256" key="2">
    <source>
        <dbReference type="ARBA" id="ARBA00004496"/>
    </source>
</evidence>
<reference evidence="10 11" key="1">
    <citation type="journal article" date="2016" name="Proc. Natl. Acad. Sci. U.S.A.">
        <title>Comparative genomics of biotechnologically important yeasts.</title>
        <authorList>
            <person name="Riley R."/>
            <person name="Haridas S."/>
            <person name="Wolfe K.H."/>
            <person name="Lopes M.R."/>
            <person name="Hittinger C.T."/>
            <person name="Goeker M."/>
            <person name="Salamov A.A."/>
            <person name="Wisecaver J.H."/>
            <person name="Long T.M."/>
            <person name="Calvey C.H."/>
            <person name="Aerts A.L."/>
            <person name="Barry K.W."/>
            <person name="Choi C."/>
            <person name="Clum A."/>
            <person name="Coughlan A.Y."/>
            <person name="Deshpande S."/>
            <person name="Douglass A.P."/>
            <person name="Hanson S.J."/>
            <person name="Klenk H.-P."/>
            <person name="LaButti K.M."/>
            <person name="Lapidus A."/>
            <person name="Lindquist E.A."/>
            <person name="Lipzen A.M."/>
            <person name="Meier-Kolthoff J.P."/>
            <person name="Ohm R.A."/>
            <person name="Otillar R.P."/>
            <person name="Pangilinan J.L."/>
            <person name="Peng Y."/>
            <person name="Rokas A."/>
            <person name="Rosa C.A."/>
            <person name="Scheuner C."/>
            <person name="Sibirny A.A."/>
            <person name="Slot J.C."/>
            <person name="Stielow J.B."/>
            <person name="Sun H."/>
            <person name="Kurtzman C.P."/>
            <person name="Blackwell M."/>
            <person name="Grigoriev I.V."/>
            <person name="Jeffries T.W."/>
        </authorList>
    </citation>
    <scope>NUCLEOTIDE SEQUENCE [LARGE SCALE GENOMIC DNA]</scope>
    <source>
        <strain evidence="10 11">DSM 6958</strain>
    </source>
</reference>
<evidence type="ECO:0000256" key="1">
    <source>
        <dbReference type="ARBA" id="ARBA00004481"/>
    </source>
</evidence>
<evidence type="ECO:0000256" key="5">
    <source>
        <dbReference type="ARBA" id="ARBA00022490"/>
    </source>
</evidence>
<dbReference type="SUPFAM" id="SSF46785">
    <property type="entry name" value="Winged helix' DNA-binding domain"/>
    <property type="match status" value="2"/>
</dbReference>
<dbReference type="PANTHER" id="PTHR12806:SF0">
    <property type="entry name" value="VACUOLAR-SORTING PROTEIN SNF8"/>
    <property type="match status" value="1"/>
</dbReference>
<dbReference type="Gene3D" id="1.10.10.10">
    <property type="entry name" value="Winged helix-like DNA-binding domain superfamily/Winged helix DNA-binding domain"/>
    <property type="match status" value="2"/>
</dbReference>
<evidence type="ECO:0000256" key="6">
    <source>
        <dbReference type="ARBA" id="ARBA00022753"/>
    </source>
</evidence>
<dbReference type="InterPro" id="IPR040608">
    <property type="entry name" value="Snf8/Vps36"/>
</dbReference>
<keyword evidence="4 9" id="KW-0813">Transport</keyword>
<keyword evidence="11" id="KW-1185">Reference proteome</keyword>
<dbReference type="FunFam" id="1.10.10.10:FF:000397">
    <property type="entry name" value="Vacuolar-sorting protein SNF8"/>
    <property type="match status" value="1"/>
</dbReference>
<keyword evidence="5" id="KW-0963">Cytoplasm</keyword>
<accession>A0A1E3PMR6</accession>
<dbReference type="EMBL" id="KV454408">
    <property type="protein sequence ID" value="ODQ66719.1"/>
    <property type="molecule type" value="Genomic_DNA"/>
</dbReference>
<dbReference type="GO" id="GO:0006623">
    <property type="term" value="P:protein targeting to vacuole"/>
    <property type="evidence" value="ECO:0007669"/>
    <property type="project" value="EnsemblFungi"/>
</dbReference>
<sequence>MKRGVGLAAFDHKQRETQKYSDIGATLLQRQSDNLNTQLSVFQSALSNFAIGHAHEIRTNAQFRNEFSKMCSAIGVDPLVSSSNKKSSIWASLLGKEVNDFYFQLAVKTVEICQKTRDQNGGLISIEEVRKRLKKSNSNTSVNDVEDADIERAIESMSVLGQGLDIVILGHKKMIRSVPGDLNRDHYKVLEACEVLGYVTVTMLLDNFEWESLRGLTVLDDMVASGLLWVDHQADETEYWAPSWID</sequence>
<proteinExistence type="inferred from homology"/>
<comment type="function">
    <text evidence="9">Component of the endosomal sorting complex required for transport II (ESCRT-II), which is required for multivesicular body (MVB) formation and sorting of endosomal cargo proteins into MVBs.</text>
</comment>
<dbReference type="OrthoDB" id="283883at2759"/>
<dbReference type="GO" id="GO:0016604">
    <property type="term" value="C:nuclear body"/>
    <property type="evidence" value="ECO:0007669"/>
    <property type="project" value="EnsemblFungi"/>
</dbReference>
<protein>
    <recommendedName>
        <fullName evidence="9">Vacuolar-sorting protein SNF8</fullName>
    </recommendedName>
</protein>
<dbReference type="FunFam" id="1.10.10.10:FF:000085">
    <property type="entry name" value="Vacuolar-sorting protein SNF8"/>
    <property type="match status" value="1"/>
</dbReference>
<comment type="subcellular location">
    <subcellularLocation>
        <location evidence="2">Cytoplasm</location>
    </subcellularLocation>
    <subcellularLocation>
        <location evidence="1">Endosome membrane</location>
        <topology evidence="1">Peripheral membrane protein</topology>
    </subcellularLocation>
</comment>
<comment type="similarity">
    <text evidence="3 9">Belongs to the SNF8 family.</text>
</comment>
<gene>
    <name evidence="10" type="ORF">NADFUDRAFT_50628</name>
</gene>
<keyword evidence="7 9" id="KW-0653">Protein transport</keyword>
<dbReference type="Pfam" id="PF04157">
    <property type="entry name" value="EAP30"/>
    <property type="match status" value="1"/>
</dbReference>
<dbReference type="STRING" id="857566.A0A1E3PMR6"/>
<dbReference type="GO" id="GO:1904669">
    <property type="term" value="P:ATP export"/>
    <property type="evidence" value="ECO:0007669"/>
    <property type="project" value="EnsemblFungi"/>
</dbReference>
<dbReference type="Gene3D" id="6.10.140.180">
    <property type="match status" value="1"/>
</dbReference>
<dbReference type="Proteomes" id="UP000095009">
    <property type="component" value="Unassembled WGS sequence"/>
</dbReference>
<dbReference type="PANTHER" id="PTHR12806">
    <property type="entry name" value="EAP30 SUBUNIT OF ELL COMPLEX"/>
    <property type="match status" value="1"/>
</dbReference>
<keyword evidence="6" id="KW-0967">Endosome</keyword>